<evidence type="ECO:0000313" key="4">
    <source>
        <dbReference type="EMBL" id="KAF3503202.1"/>
    </source>
</evidence>
<name>A0A8S9NGM8_BRACR</name>
<dbReference type="InterPro" id="IPR050145">
    <property type="entry name" value="Centrin_CML-like"/>
</dbReference>
<protein>
    <recommendedName>
        <fullName evidence="3">EF-hand domain-containing protein</fullName>
    </recommendedName>
</protein>
<dbReference type="InterPro" id="IPR018247">
    <property type="entry name" value="EF_Hand_1_Ca_BS"/>
</dbReference>
<feature type="domain" description="EF-hand" evidence="3">
    <location>
        <begin position="212"/>
        <end position="247"/>
    </location>
</feature>
<sequence>MVGKLTFPAFYSHHDHAFTRGFVRRFPGEPERVRKRVRYLWKALVSRNLYQLTVSCLDFQIARTVFQPLYSEFTFNLRAKVRSEGSQQVLSDHPWIMNAKKAPNVSLGETVKARLKQFSVMNKLKKKALLVIAEYLSVEEVDDIKEAFEMMDSTNTGKINLEALKNGLHKLGLPQIPDGDLQILMEAAGVDGDGTINYGEFVAVSVHLKKMANDEHLHKAFNSFDKDQSDYIELEELREALHDEVDTSSEEVIAAIMQDVDTDKDGRISYEEFAAMMKAGTDWRKASRQYSRERLKSLSENLMRDGSL</sequence>
<dbReference type="EMBL" id="QGKX02001621">
    <property type="protein sequence ID" value="KAF3503202.1"/>
    <property type="molecule type" value="Genomic_DNA"/>
</dbReference>
<dbReference type="Proteomes" id="UP000712600">
    <property type="component" value="Unassembled WGS sequence"/>
</dbReference>
<dbReference type="SMART" id="SM00054">
    <property type="entry name" value="EFh"/>
    <property type="match status" value="4"/>
</dbReference>
<comment type="caution">
    <text evidence="4">The sequence shown here is derived from an EMBL/GenBank/DDBJ whole genome shotgun (WGS) entry which is preliminary data.</text>
</comment>
<dbReference type="InterPro" id="IPR011992">
    <property type="entry name" value="EF-hand-dom_pair"/>
</dbReference>
<dbReference type="CDD" id="cd00051">
    <property type="entry name" value="EFh"/>
    <property type="match status" value="1"/>
</dbReference>
<dbReference type="InterPro" id="IPR002048">
    <property type="entry name" value="EF_hand_dom"/>
</dbReference>
<proteinExistence type="predicted"/>
<feature type="domain" description="EF-hand" evidence="3">
    <location>
        <begin position="248"/>
        <end position="283"/>
    </location>
</feature>
<dbReference type="AlphaFoldDB" id="A0A8S9NGM8"/>
<evidence type="ECO:0000256" key="2">
    <source>
        <dbReference type="ARBA" id="ARBA00022837"/>
    </source>
</evidence>
<reference evidence="4" key="1">
    <citation type="submission" date="2019-12" db="EMBL/GenBank/DDBJ databases">
        <title>Genome sequencing and annotation of Brassica cretica.</title>
        <authorList>
            <person name="Studholme D.J."/>
            <person name="Sarris P."/>
        </authorList>
    </citation>
    <scope>NUCLEOTIDE SEQUENCE</scope>
    <source>
        <strain evidence="4">PFS-109/04</strain>
        <tissue evidence="4">Leaf</tissue>
    </source>
</reference>
<evidence type="ECO:0000259" key="3">
    <source>
        <dbReference type="PROSITE" id="PS50222"/>
    </source>
</evidence>
<dbReference type="Gene3D" id="1.10.238.10">
    <property type="entry name" value="EF-hand"/>
    <property type="match status" value="1"/>
</dbReference>
<dbReference type="PROSITE" id="PS50222">
    <property type="entry name" value="EF_HAND_2"/>
    <property type="match status" value="3"/>
</dbReference>
<gene>
    <name evidence="4" type="ORF">F2Q69_00044483</name>
</gene>
<accession>A0A8S9NGM8</accession>
<dbReference type="Pfam" id="PF13499">
    <property type="entry name" value="EF-hand_7"/>
    <property type="match status" value="2"/>
</dbReference>
<organism evidence="4 5">
    <name type="scientific">Brassica cretica</name>
    <name type="common">Mustard</name>
    <dbReference type="NCBI Taxonomy" id="69181"/>
    <lineage>
        <taxon>Eukaryota</taxon>
        <taxon>Viridiplantae</taxon>
        <taxon>Streptophyta</taxon>
        <taxon>Embryophyta</taxon>
        <taxon>Tracheophyta</taxon>
        <taxon>Spermatophyta</taxon>
        <taxon>Magnoliopsida</taxon>
        <taxon>eudicotyledons</taxon>
        <taxon>Gunneridae</taxon>
        <taxon>Pentapetalae</taxon>
        <taxon>rosids</taxon>
        <taxon>malvids</taxon>
        <taxon>Brassicales</taxon>
        <taxon>Brassicaceae</taxon>
        <taxon>Brassiceae</taxon>
        <taxon>Brassica</taxon>
    </lineage>
</organism>
<dbReference type="GO" id="GO:0005509">
    <property type="term" value="F:calcium ion binding"/>
    <property type="evidence" value="ECO:0007669"/>
    <property type="project" value="InterPro"/>
</dbReference>
<evidence type="ECO:0000313" key="5">
    <source>
        <dbReference type="Proteomes" id="UP000712600"/>
    </source>
</evidence>
<keyword evidence="1" id="KW-0677">Repeat</keyword>
<feature type="domain" description="EF-hand" evidence="3">
    <location>
        <begin position="139"/>
        <end position="174"/>
    </location>
</feature>
<evidence type="ECO:0000256" key="1">
    <source>
        <dbReference type="ARBA" id="ARBA00022737"/>
    </source>
</evidence>
<keyword evidence="2" id="KW-0106">Calcium</keyword>
<dbReference type="FunFam" id="1.10.238.10:FF:000050">
    <property type="entry name" value="Calcium-dependent protein kinase 7"/>
    <property type="match status" value="1"/>
</dbReference>
<dbReference type="PROSITE" id="PS00018">
    <property type="entry name" value="EF_HAND_1"/>
    <property type="match status" value="2"/>
</dbReference>
<dbReference type="PANTHER" id="PTHR23050">
    <property type="entry name" value="CALCIUM BINDING PROTEIN"/>
    <property type="match status" value="1"/>
</dbReference>
<dbReference type="SUPFAM" id="SSF47473">
    <property type="entry name" value="EF-hand"/>
    <property type="match status" value="1"/>
</dbReference>